<evidence type="ECO:0000256" key="2">
    <source>
        <dbReference type="ARBA" id="ARBA00049666"/>
    </source>
</evidence>
<name>G7WMV8_METH6</name>
<dbReference type="AlphaFoldDB" id="G7WMV8"/>
<dbReference type="RefSeq" id="WP_014586708.1">
    <property type="nucleotide sequence ID" value="NC_017527.1"/>
</dbReference>
<comment type="similarity">
    <text evidence="2">Belongs to the Sph1/Sph2 family.</text>
</comment>
<dbReference type="STRING" id="1110509.Mhar_1155"/>
<dbReference type="EMBL" id="CP003117">
    <property type="protein sequence ID" value="AET64523.1"/>
    <property type="molecule type" value="Genomic_DNA"/>
</dbReference>
<dbReference type="InterPro" id="IPR027417">
    <property type="entry name" value="P-loop_NTPase"/>
</dbReference>
<sequence>MRLNSLSMKNFKKYRGAVRVEFQDGLTGILGGNGSGKSTIVEAIAWALYGSRASTVRRDFIKNSRASERDDLEVTLSLQHDGKEMTVLRAMRGKGMAPEARLRIDGELVASGTREVDARLSEILQISFADFMKTFYARQKDLDNLIRDRGSEKREYLLTLLGLDEVRDGALEEIRADLREAEGEVGRVEGALGEIGDVDLLLEEGERAVASAREELLEAKGREEEIATALEGRRQKLEGEAERRRARDALVGEVARLRADLASKEEAIASDDRRLSEIEEGRWRLFELEPKLTRLRELRLRLEGMEAKRPRHQALLGRRAQVGADLEGRGRLLSDSEARLARLRDESREHEAIRPQEEEYRRLLSELEGMEAKRDRFQELASLAGRERARKEAAEENLARVEEEIRGLSAAKLRIAEITPSLEIFRTLQEMVRRQEREGEKDRLLSGLRMRDQAVRSRIERLRAEVERIEGEVTRLGDLEEREADLVKKGEVIGRLLAGAEEELVGLKFGLEVARRELREAEAQRSRIEALGEESLCPTCERPLAEQRPFLQEKYRAAASGAKERISTLEGLKGDLLARVEEGRRSMERTRRELSRIAELKAERGGLLAERRSLLAQGQELSREAEEIEAEIGSIGPVDYDPDRLSLLEAEVSSLLPLVQEEQQLSVRIEALPKKRSEEEVAREALATSIARVASLAEEMEVLGYSEEERLRARERIGSLREVHRRFSALAERIREIPAVEAAADGLRSEVRRLRDELKGVDGEMEALGFDPAEYEGLIGEARSLAGAETAANEIRLALAAEGEVSRHRGEAAAAASRLRGEVARAEEGIVALAFSEEAYREARSSLEEASRWLEAARKEASAGMVRLGLAEGNLERLRGEAARRRELEARAAALRRRVQVVETTRVLVNRFLDAILVRMRREIAESAGRILQEVTGKYGRISIDEEFNILVEDEGEFYPISRYSGGEIDMIAVSVRIAISERLMRFSSNGPGYSFLILDEVFGSQDVEHRESMINMLRSLDDRFPQIFAISHIGEVQGQFDNSILVVEDEDGSSRIEVEMR</sequence>
<dbReference type="KEGG" id="mhi:Mhar_1155"/>
<feature type="coiled-coil region" evidence="3">
    <location>
        <begin position="452"/>
        <end position="479"/>
    </location>
</feature>
<evidence type="ECO:0000313" key="6">
    <source>
        <dbReference type="Proteomes" id="UP000005877"/>
    </source>
</evidence>
<dbReference type="Pfam" id="PF02463">
    <property type="entry name" value="SMC_N"/>
    <property type="match status" value="1"/>
</dbReference>
<accession>G7WMV8</accession>
<dbReference type="GO" id="GO:0006302">
    <property type="term" value="P:double-strand break repair"/>
    <property type="evidence" value="ECO:0007669"/>
    <property type="project" value="InterPro"/>
</dbReference>
<protein>
    <recommendedName>
        <fullName evidence="4">RecF/RecN/SMC N-terminal domain-containing protein</fullName>
    </recommendedName>
</protein>
<gene>
    <name evidence="5" type="ordered locus">Mhar_1155</name>
</gene>
<dbReference type="GeneID" id="12510324"/>
<dbReference type="PATRIC" id="fig|1110509.7.peg.1282"/>
<keyword evidence="6" id="KW-1185">Reference proteome</keyword>
<feature type="coiled-coil region" evidence="3">
    <location>
        <begin position="171"/>
        <end position="267"/>
    </location>
</feature>
<feature type="coiled-coil region" evidence="3">
    <location>
        <begin position="737"/>
        <end position="764"/>
    </location>
</feature>
<dbReference type="GO" id="GO:0016887">
    <property type="term" value="F:ATP hydrolysis activity"/>
    <property type="evidence" value="ECO:0007669"/>
    <property type="project" value="InterPro"/>
</dbReference>
<dbReference type="PANTHER" id="PTHR32114">
    <property type="entry name" value="ABC TRANSPORTER ABCH.3"/>
    <property type="match status" value="1"/>
</dbReference>
<dbReference type="SUPFAM" id="SSF52540">
    <property type="entry name" value="P-loop containing nucleoside triphosphate hydrolases"/>
    <property type="match status" value="1"/>
</dbReference>
<dbReference type="Gene3D" id="3.40.50.300">
    <property type="entry name" value="P-loop containing nucleotide triphosphate hydrolases"/>
    <property type="match status" value="2"/>
</dbReference>
<feature type="coiled-coil region" evidence="3">
    <location>
        <begin position="597"/>
        <end position="631"/>
    </location>
</feature>
<organism evidence="5 6">
    <name type="scientific">Methanothrix harundinacea (strain 6Ac)</name>
    <name type="common">Methanosaeta harundinacea</name>
    <dbReference type="NCBI Taxonomy" id="1110509"/>
    <lineage>
        <taxon>Archaea</taxon>
        <taxon>Methanobacteriati</taxon>
        <taxon>Methanobacteriota</taxon>
        <taxon>Stenosarchaea group</taxon>
        <taxon>Methanomicrobia</taxon>
        <taxon>Methanotrichales</taxon>
        <taxon>Methanotrichaceae</taxon>
        <taxon>Methanothrix</taxon>
    </lineage>
</organism>
<evidence type="ECO:0000256" key="1">
    <source>
        <dbReference type="ARBA" id="ARBA00023054"/>
    </source>
</evidence>
<keyword evidence="1 3" id="KW-0175">Coiled coil</keyword>
<dbReference type="InterPro" id="IPR003395">
    <property type="entry name" value="RecF/RecN/SMC_N"/>
</dbReference>
<proteinExistence type="inferred from homology"/>
<dbReference type="HOGENOM" id="CLU_004785_0_0_2"/>
<feature type="domain" description="RecF/RecN/SMC N-terminal" evidence="4">
    <location>
        <begin position="3"/>
        <end position="1053"/>
    </location>
</feature>
<evidence type="ECO:0000256" key="3">
    <source>
        <dbReference type="SAM" id="Coils"/>
    </source>
</evidence>
<dbReference type="OrthoDB" id="25344at2157"/>
<evidence type="ECO:0000259" key="4">
    <source>
        <dbReference type="Pfam" id="PF02463"/>
    </source>
</evidence>
<feature type="coiled-coil region" evidence="3">
    <location>
        <begin position="840"/>
        <end position="905"/>
    </location>
</feature>
<dbReference type="Proteomes" id="UP000005877">
    <property type="component" value="Chromosome"/>
</dbReference>
<dbReference type="PANTHER" id="PTHR32114:SF2">
    <property type="entry name" value="ABC TRANSPORTER ABCH.3"/>
    <property type="match status" value="1"/>
</dbReference>
<feature type="coiled-coil region" evidence="3">
    <location>
        <begin position="333"/>
        <end position="411"/>
    </location>
</feature>
<evidence type="ECO:0000313" key="5">
    <source>
        <dbReference type="EMBL" id="AET64523.1"/>
    </source>
</evidence>
<reference evidence="5 6" key="1">
    <citation type="journal article" date="2012" name="PLoS ONE">
        <title>The genome characteristics and predicted function of methyl-group oxidation pathway in the obligate aceticlastic methanogens, Methanosaeta spp.</title>
        <authorList>
            <person name="Zhu J."/>
            <person name="Zheng H."/>
            <person name="Ai G."/>
            <person name="Zhang G."/>
            <person name="Liu D."/>
            <person name="Liu X."/>
            <person name="Dong X."/>
        </authorList>
    </citation>
    <scope>NUCLEOTIDE SEQUENCE [LARGE SCALE GENOMIC DNA]</scope>
    <source>
        <strain evidence="5 6">6Ac</strain>
    </source>
</reference>